<dbReference type="EMBL" id="RRYP01002376">
    <property type="protein sequence ID" value="TNV84848.1"/>
    <property type="molecule type" value="Genomic_DNA"/>
</dbReference>
<dbReference type="AlphaFoldDB" id="A0A8J8P063"/>
<reference evidence="4" key="1">
    <citation type="submission" date="2019-06" db="EMBL/GenBank/DDBJ databases">
        <authorList>
            <person name="Zheng W."/>
        </authorList>
    </citation>
    <scope>NUCLEOTIDE SEQUENCE</scope>
    <source>
        <strain evidence="4">QDHG01</strain>
    </source>
</reference>
<evidence type="ECO:0000256" key="1">
    <source>
        <dbReference type="ARBA" id="ARBA00022837"/>
    </source>
</evidence>
<dbReference type="InterPro" id="IPR011992">
    <property type="entry name" value="EF-hand-dom_pair"/>
</dbReference>
<evidence type="ECO:0000259" key="3">
    <source>
        <dbReference type="PROSITE" id="PS50222"/>
    </source>
</evidence>
<feature type="compositionally biased region" description="Basic and acidic residues" evidence="2">
    <location>
        <begin position="384"/>
        <end position="400"/>
    </location>
</feature>
<feature type="compositionally biased region" description="Polar residues" evidence="2">
    <location>
        <begin position="716"/>
        <end position="727"/>
    </location>
</feature>
<feature type="domain" description="EF-hand" evidence="3">
    <location>
        <begin position="33"/>
        <end position="68"/>
    </location>
</feature>
<evidence type="ECO:0000313" key="5">
    <source>
        <dbReference type="Proteomes" id="UP000785679"/>
    </source>
</evidence>
<evidence type="ECO:0000256" key="2">
    <source>
        <dbReference type="SAM" id="MobiDB-lite"/>
    </source>
</evidence>
<feature type="compositionally biased region" description="Basic and acidic residues" evidence="2">
    <location>
        <begin position="803"/>
        <end position="812"/>
    </location>
</feature>
<keyword evidence="1" id="KW-0106">Calcium</keyword>
<feature type="compositionally biased region" description="Low complexity" evidence="2">
    <location>
        <begin position="307"/>
        <end position="317"/>
    </location>
</feature>
<feature type="region of interest" description="Disordered" evidence="2">
    <location>
        <begin position="464"/>
        <end position="488"/>
    </location>
</feature>
<dbReference type="OrthoDB" id="191686at2759"/>
<evidence type="ECO:0000313" key="4">
    <source>
        <dbReference type="EMBL" id="TNV84848.1"/>
    </source>
</evidence>
<feature type="region of interest" description="Disordered" evidence="2">
    <location>
        <begin position="546"/>
        <end position="567"/>
    </location>
</feature>
<accession>A0A8J8P063</accession>
<feature type="region of interest" description="Disordered" evidence="2">
    <location>
        <begin position="629"/>
        <end position="859"/>
    </location>
</feature>
<protein>
    <recommendedName>
        <fullName evidence="3">EF-hand domain-containing protein</fullName>
    </recommendedName>
</protein>
<proteinExistence type="predicted"/>
<feature type="compositionally biased region" description="Polar residues" evidence="2">
    <location>
        <begin position="774"/>
        <end position="801"/>
    </location>
</feature>
<gene>
    <name evidence="4" type="ORF">FGO68_gene13497</name>
</gene>
<keyword evidence="5" id="KW-1185">Reference proteome</keyword>
<dbReference type="PROSITE" id="PS00018">
    <property type="entry name" value="EF_HAND_1"/>
    <property type="match status" value="2"/>
</dbReference>
<dbReference type="PROSITE" id="PS50222">
    <property type="entry name" value="EF_HAND_2"/>
    <property type="match status" value="1"/>
</dbReference>
<name>A0A8J8P063_HALGN</name>
<feature type="compositionally biased region" description="Acidic residues" evidence="2">
    <location>
        <begin position="738"/>
        <end position="763"/>
    </location>
</feature>
<feature type="region of interest" description="Disordered" evidence="2">
    <location>
        <begin position="349"/>
        <end position="410"/>
    </location>
</feature>
<feature type="compositionally biased region" description="Polar residues" evidence="2">
    <location>
        <begin position="655"/>
        <end position="672"/>
    </location>
</feature>
<sequence>MIEPGEKPQLSKYHYGCSFSEFVPVLVGFCLFTREQIYNFVFMMLDQDGDGYVSKRDLLKLYSTQQMPDGYEVYSAHLLRAVELIDLDRGDKISPLDFIYAVKQLPYIVFPAFRLQESLRETFGGEGFWKGLRKKLDKKIRERKLIAEREHLLGREKEKKGDEYTRKLEYYEERVRIMNEEYQRDQVQKRSKEANVRVARRRASEGMINVIFPMEDYHNELQEVMDLRQAAVEEAFEWNEEGDEEVYKGLPIQMERLYYSFIWDRYGNMEIDQVAMMDAGIRIDPTNKNLNLEEEIRKLVQKDQMLLQQQQQQGRQQQEQDDDDTESNAYSNQRTRMLRGLSVTAGKALGNDTESEAEQDKQDDYLNIPKKPTNSGSRLMSQRLIDDFHKQQSKQSDKNKSQVSKYSNDDATQDYNFAAQSESDPSVSEYINMRLVSAKKKKGKVTKKEQIELDVQKVKQLDKLNKAKNEKGLVSYPEERPPPKAPERKIVTNSQSMKKLDTAMTGKTSKDDTNTLPVNKNGFVILRHGQAQLAQQVLGPINPTAPIGKLKRQKTHNKSGNASLEDSHIGDKTLSALSKQYGGFLAPPKPKGGAQSNANYPGRSQIAGIGDEELSALSKAYRPFQPALSSANYPQKQGMSEEELSALSKAYRPYQPTNNLLVPPTKQNSTGKQSKHLIPDDELSALSKQYRGYQPPPSGIADDELSALSKQYRPYLQQQDDQQSKGNSKVPEQVKESEGEDEDEDEGEYDEEEEEEGEEDEEEETKREGDSDETFNSKLYDQFDVRSNTKSHVQRAANQRLQEAVKNRQVIKEEEEQSSEEEERPKVVNASRARRAPMIMPGAGGDLLAPLDKGNLRRR</sequence>
<dbReference type="Gene3D" id="1.10.238.10">
    <property type="entry name" value="EF-hand"/>
    <property type="match status" value="1"/>
</dbReference>
<dbReference type="GO" id="GO:0005509">
    <property type="term" value="F:calcium ion binding"/>
    <property type="evidence" value="ECO:0007669"/>
    <property type="project" value="InterPro"/>
</dbReference>
<dbReference type="InterPro" id="IPR018247">
    <property type="entry name" value="EF_Hand_1_Ca_BS"/>
</dbReference>
<dbReference type="InterPro" id="IPR002048">
    <property type="entry name" value="EF_hand_dom"/>
</dbReference>
<feature type="region of interest" description="Disordered" evidence="2">
    <location>
        <begin position="586"/>
        <end position="605"/>
    </location>
</feature>
<feature type="compositionally biased region" description="Polar residues" evidence="2">
    <location>
        <begin position="629"/>
        <end position="638"/>
    </location>
</feature>
<comment type="caution">
    <text evidence="4">The sequence shown here is derived from an EMBL/GenBank/DDBJ whole genome shotgun (WGS) entry which is preliminary data.</text>
</comment>
<organism evidence="4 5">
    <name type="scientific">Halteria grandinella</name>
    <dbReference type="NCBI Taxonomy" id="5974"/>
    <lineage>
        <taxon>Eukaryota</taxon>
        <taxon>Sar</taxon>
        <taxon>Alveolata</taxon>
        <taxon>Ciliophora</taxon>
        <taxon>Intramacronucleata</taxon>
        <taxon>Spirotrichea</taxon>
        <taxon>Stichotrichia</taxon>
        <taxon>Sporadotrichida</taxon>
        <taxon>Halteriidae</taxon>
        <taxon>Halteria</taxon>
    </lineage>
</organism>
<dbReference type="Proteomes" id="UP000785679">
    <property type="component" value="Unassembled WGS sequence"/>
</dbReference>
<feature type="compositionally biased region" description="Acidic residues" evidence="2">
    <location>
        <begin position="813"/>
        <end position="822"/>
    </location>
</feature>
<feature type="region of interest" description="Disordered" evidence="2">
    <location>
        <begin position="307"/>
        <end position="337"/>
    </location>
</feature>
<dbReference type="SUPFAM" id="SSF47473">
    <property type="entry name" value="EF-hand"/>
    <property type="match status" value="1"/>
</dbReference>